<evidence type="ECO:0000313" key="1">
    <source>
        <dbReference type="EMBL" id="JAD65097.1"/>
    </source>
</evidence>
<dbReference type="EMBL" id="GBRH01232798">
    <property type="protein sequence ID" value="JAD65097.1"/>
    <property type="molecule type" value="Transcribed_RNA"/>
</dbReference>
<protein>
    <submittedName>
        <fullName evidence="1">Uncharacterized protein</fullName>
    </submittedName>
</protein>
<reference evidence="1" key="1">
    <citation type="submission" date="2014-09" db="EMBL/GenBank/DDBJ databases">
        <authorList>
            <person name="Magalhaes I.L.F."/>
            <person name="Oliveira U."/>
            <person name="Santos F.R."/>
            <person name="Vidigal T.H.D.A."/>
            <person name="Brescovit A.D."/>
            <person name="Santos A.J."/>
        </authorList>
    </citation>
    <scope>NUCLEOTIDE SEQUENCE</scope>
    <source>
        <tissue evidence="1">Shoot tissue taken approximately 20 cm above the soil surface</tissue>
    </source>
</reference>
<sequence length="14" mass="1501">MSPPAANSLSSEFY</sequence>
<proteinExistence type="predicted"/>
<reference evidence="1" key="2">
    <citation type="journal article" date="2015" name="Data Brief">
        <title>Shoot transcriptome of the giant reed, Arundo donax.</title>
        <authorList>
            <person name="Barrero R.A."/>
            <person name="Guerrero F.D."/>
            <person name="Moolhuijzen P."/>
            <person name="Goolsby J.A."/>
            <person name="Tidwell J."/>
            <person name="Bellgard S.E."/>
            <person name="Bellgard M.I."/>
        </authorList>
    </citation>
    <scope>NUCLEOTIDE SEQUENCE</scope>
    <source>
        <tissue evidence="1">Shoot tissue taken approximately 20 cm above the soil surface</tissue>
    </source>
</reference>
<accession>A0A0A9C0T2</accession>
<organism evidence="1">
    <name type="scientific">Arundo donax</name>
    <name type="common">Giant reed</name>
    <name type="synonym">Donax arundinaceus</name>
    <dbReference type="NCBI Taxonomy" id="35708"/>
    <lineage>
        <taxon>Eukaryota</taxon>
        <taxon>Viridiplantae</taxon>
        <taxon>Streptophyta</taxon>
        <taxon>Embryophyta</taxon>
        <taxon>Tracheophyta</taxon>
        <taxon>Spermatophyta</taxon>
        <taxon>Magnoliopsida</taxon>
        <taxon>Liliopsida</taxon>
        <taxon>Poales</taxon>
        <taxon>Poaceae</taxon>
        <taxon>PACMAD clade</taxon>
        <taxon>Arundinoideae</taxon>
        <taxon>Arundineae</taxon>
        <taxon>Arundo</taxon>
    </lineage>
</organism>
<name>A0A0A9C0T2_ARUDO</name>